<dbReference type="GeneID" id="101856198"/>
<dbReference type="InterPro" id="IPR011989">
    <property type="entry name" value="ARM-like"/>
</dbReference>
<dbReference type="PANTHER" id="PTHR12697">
    <property type="entry name" value="PBS LYASE HEAT-LIKE PROTEIN"/>
    <property type="match status" value="1"/>
</dbReference>
<dbReference type="SMART" id="SM00567">
    <property type="entry name" value="EZ_HEAT"/>
    <property type="match status" value="4"/>
</dbReference>
<dbReference type="Gene3D" id="1.25.10.10">
    <property type="entry name" value="Leucine-rich Repeat Variant"/>
    <property type="match status" value="1"/>
</dbReference>
<dbReference type="InterPro" id="IPR004155">
    <property type="entry name" value="PBS_lyase_HEAT"/>
</dbReference>
<feature type="compositionally biased region" description="Basic residues" evidence="1">
    <location>
        <begin position="11"/>
        <end position="21"/>
    </location>
</feature>
<keyword evidence="2" id="KW-1185">Reference proteome</keyword>
<protein>
    <submittedName>
        <fullName evidence="3">Uncharacterized protein LOC101856198</fullName>
    </submittedName>
</protein>
<dbReference type="Gene3D" id="3.40.50.10140">
    <property type="entry name" value="Toll/interleukin-1 receptor homology (TIR) domain"/>
    <property type="match status" value="1"/>
</dbReference>
<gene>
    <name evidence="3" type="primary">LOC101856198</name>
</gene>
<dbReference type="SUPFAM" id="SSF52200">
    <property type="entry name" value="Toll/Interleukin receptor TIR domain"/>
    <property type="match status" value="1"/>
</dbReference>
<feature type="region of interest" description="Disordered" evidence="1">
    <location>
        <begin position="1"/>
        <end position="27"/>
    </location>
</feature>
<feature type="compositionally biased region" description="Basic residues" evidence="1">
    <location>
        <begin position="114"/>
        <end position="124"/>
    </location>
</feature>
<organism evidence="2 3">
    <name type="scientific">Aplysia californica</name>
    <name type="common">California sea hare</name>
    <dbReference type="NCBI Taxonomy" id="6500"/>
    <lineage>
        <taxon>Eukaryota</taxon>
        <taxon>Metazoa</taxon>
        <taxon>Spiralia</taxon>
        <taxon>Lophotrochozoa</taxon>
        <taxon>Mollusca</taxon>
        <taxon>Gastropoda</taxon>
        <taxon>Heterobranchia</taxon>
        <taxon>Euthyneura</taxon>
        <taxon>Tectipleura</taxon>
        <taxon>Aplysiida</taxon>
        <taxon>Aplysioidea</taxon>
        <taxon>Aplysiidae</taxon>
        <taxon>Aplysia</taxon>
    </lineage>
</organism>
<reference evidence="3" key="1">
    <citation type="submission" date="2025-08" db="UniProtKB">
        <authorList>
            <consortium name="RefSeq"/>
        </authorList>
    </citation>
    <scope>IDENTIFICATION</scope>
</reference>
<dbReference type="Proteomes" id="UP000694888">
    <property type="component" value="Unplaced"/>
</dbReference>
<proteinExistence type="predicted"/>
<evidence type="ECO:0000256" key="1">
    <source>
        <dbReference type="SAM" id="MobiDB-lite"/>
    </source>
</evidence>
<evidence type="ECO:0000313" key="3">
    <source>
        <dbReference type="RefSeq" id="XP_005102844.2"/>
    </source>
</evidence>
<dbReference type="InterPro" id="IPR035897">
    <property type="entry name" value="Toll_tir_struct_dom_sf"/>
</dbReference>
<name>A0ABM0JW17_APLCA</name>
<evidence type="ECO:0000313" key="2">
    <source>
        <dbReference type="Proteomes" id="UP000694888"/>
    </source>
</evidence>
<dbReference type="InterPro" id="IPR016024">
    <property type="entry name" value="ARM-type_fold"/>
</dbReference>
<feature type="compositionally biased region" description="Low complexity" evidence="1">
    <location>
        <begin position="166"/>
        <end position="178"/>
    </location>
</feature>
<feature type="region of interest" description="Disordered" evidence="1">
    <location>
        <begin position="107"/>
        <end position="200"/>
    </location>
</feature>
<dbReference type="PANTHER" id="PTHR12697:SF29">
    <property type="entry name" value="TIR DOMAIN-CONTAINING PROTEIN"/>
    <property type="match status" value="1"/>
</dbReference>
<sequence>MGNCLDVKPPPQKHPHGHRHVNGSAPRYMVGSYPPSIASDRHMVPMGESAMYQPHMTPYGMMPASPAVAIDPVTGQQFSIPVHLVQHPQYMDGMFYGGHYDGYHWDGSEEQDRRSRHSKQKRRKGSEDEVDVNANRNSTVIQTFPDPAQDVVFGHKKPIPSSARPTTHATNSTTVTHAQVVGSSTAHTSTQPPQTEPELTVNQVPVSQIQPVVTSVPGRGSTYVTYLPEPEPEPEPEVVSEPEVTVEEESIVHEEQVMMLEVDGGETAGMMAEQLLIDEHFDLTAFTQPKTTFTKPKTTSTYMSSKSRGMRVISAMNDAHRADVVISYSACDVDTMWKLKGYFERNGVNVWASNPHSHRTEEDSVMNGQVIIDAKILVVVLSKEGVLSPALRDEVCLACVSDTLIYPITVDQSLAVLDSMSLSLKLQLFIYKWDELTNEEHPAEIVLDVFVRAVAEELEIMKTNPDIIDEDFGMVSSWAEKRHNALLSRRLLRTIPISNIVVSGSEFWTRHFPDEERVEWIRFRKAFVQEFSSHMNSSIPRAGHVHVLESLRREIGVDDQNFLTRVDFIMFSTEEETYLDLWEKTLSLARENLALRDVFDVESSVRTVAIENIGKFGSPSVMAALRDLLEDPDANVRAVATVSLSRCMVPGDEVTYSALLKSLDDKDRLVREAGCLAMGHLKDSRVVQKLIEMWRNDVISHVREAASAALTEIGGAEAQEAMRVTRILSDEIQTLSP</sequence>
<dbReference type="RefSeq" id="XP_005102844.2">
    <property type="nucleotide sequence ID" value="XM_005102787.3"/>
</dbReference>
<feature type="compositionally biased region" description="Polar residues" evidence="1">
    <location>
        <begin position="181"/>
        <end position="193"/>
    </location>
</feature>
<dbReference type="SUPFAM" id="SSF48371">
    <property type="entry name" value="ARM repeat"/>
    <property type="match status" value="1"/>
</dbReference>
<dbReference type="Pfam" id="PF13646">
    <property type="entry name" value="HEAT_2"/>
    <property type="match status" value="1"/>
</dbReference>
<accession>A0ABM0JW17</accession>